<protein>
    <submittedName>
        <fullName evidence="2">Uncharacterized protein</fullName>
    </submittedName>
</protein>
<evidence type="ECO:0000313" key="3">
    <source>
        <dbReference type="Proteomes" id="UP000383932"/>
    </source>
</evidence>
<feature type="compositionally biased region" description="Polar residues" evidence="1">
    <location>
        <begin position="254"/>
        <end position="263"/>
    </location>
</feature>
<feature type="compositionally biased region" description="Pro residues" evidence="1">
    <location>
        <begin position="206"/>
        <end position="225"/>
    </location>
</feature>
<feature type="compositionally biased region" description="Low complexity" evidence="1">
    <location>
        <begin position="298"/>
        <end position="308"/>
    </location>
</feature>
<feature type="region of interest" description="Disordered" evidence="1">
    <location>
        <begin position="1"/>
        <end position="37"/>
    </location>
</feature>
<name>A0A5N5QB83_9AGAM</name>
<sequence>MSRSVRGKARAPPSPSSAFPNAMLSQPPSVPRGRGAPDHTIREKVKYFQQLPLTLCPASPPPLEHPLMTEEEALHKSRARIERMAERLATLPLYQARHLINLASTQLKGPFRPGCKYWGMTPPVGIGPMDDCPVDAVHPPHQQQSVSDFSHQAPEHLVPLLVPLRRTSTSVAPSACPSTPPSAFHVDVKLIPAKTSAGRPLVPVDYDPPSPDRSPTPTPSMPPPSRIGSQVISGSRPPETPVSVSQRTFIHNLQQASARTSASQHRRSARQVSPRGLKILSKGQPSKHAVSVRRPRSRGSTASRGSSPLVQVSKVALKGSQMPPRPPQGTLSQRESSEEYYNSQFNFDRQFQDITRFMEDDLAN</sequence>
<dbReference type="AlphaFoldDB" id="A0A5N5QB83"/>
<evidence type="ECO:0000313" key="2">
    <source>
        <dbReference type="EMBL" id="KAB5588773.1"/>
    </source>
</evidence>
<dbReference type="EMBL" id="SSOP01000373">
    <property type="protein sequence ID" value="KAB5588773.1"/>
    <property type="molecule type" value="Genomic_DNA"/>
</dbReference>
<organism evidence="2 3">
    <name type="scientific">Ceratobasidium theobromae</name>
    <dbReference type="NCBI Taxonomy" id="1582974"/>
    <lineage>
        <taxon>Eukaryota</taxon>
        <taxon>Fungi</taxon>
        <taxon>Dikarya</taxon>
        <taxon>Basidiomycota</taxon>
        <taxon>Agaricomycotina</taxon>
        <taxon>Agaricomycetes</taxon>
        <taxon>Cantharellales</taxon>
        <taxon>Ceratobasidiaceae</taxon>
        <taxon>Ceratobasidium</taxon>
    </lineage>
</organism>
<feature type="region of interest" description="Disordered" evidence="1">
    <location>
        <begin position="198"/>
        <end position="242"/>
    </location>
</feature>
<evidence type="ECO:0000256" key="1">
    <source>
        <dbReference type="SAM" id="MobiDB-lite"/>
    </source>
</evidence>
<reference evidence="2 3" key="1">
    <citation type="journal article" date="2019" name="Fungal Biol. Biotechnol.">
        <title>Draft genome sequence of fastidious pathogen Ceratobasidium theobromae, which causes vascular-streak dieback in Theobroma cacao.</title>
        <authorList>
            <person name="Ali S.S."/>
            <person name="Asman A."/>
            <person name="Shao J."/>
            <person name="Firmansyah A.P."/>
            <person name="Susilo A.W."/>
            <person name="Rosmana A."/>
            <person name="McMahon P."/>
            <person name="Junaid M."/>
            <person name="Guest D."/>
            <person name="Kheng T.Y."/>
            <person name="Meinhardt L.W."/>
            <person name="Bailey B.A."/>
        </authorList>
    </citation>
    <scope>NUCLEOTIDE SEQUENCE [LARGE SCALE GENOMIC DNA]</scope>
    <source>
        <strain evidence="2 3">CT2</strain>
    </source>
</reference>
<proteinExistence type="predicted"/>
<comment type="caution">
    <text evidence="2">The sequence shown here is derived from an EMBL/GenBank/DDBJ whole genome shotgun (WGS) entry which is preliminary data.</text>
</comment>
<keyword evidence="3" id="KW-1185">Reference proteome</keyword>
<dbReference type="OrthoDB" id="3237422at2759"/>
<gene>
    <name evidence="2" type="ORF">CTheo_7791</name>
</gene>
<dbReference type="Proteomes" id="UP000383932">
    <property type="component" value="Unassembled WGS sequence"/>
</dbReference>
<feature type="compositionally biased region" description="Polar residues" evidence="1">
    <location>
        <begin position="329"/>
        <end position="339"/>
    </location>
</feature>
<feature type="region of interest" description="Disordered" evidence="1">
    <location>
        <begin position="254"/>
        <end position="339"/>
    </location>
</feature>
<accession>A0A5N5QB83</accession>